<proteinExistence type="predicted"/>
<name>A0A1D3SGT4_PLABE</name>
<protein>
    <submittedName>
        <fullName evidence="2">Cyclin-related protein, putative</fullName>
    </submittedName>
</protein>
<organism evidence="2 3">
    <name type="scientific">Plasmodium berghei</name>
    <dbReference type="NCBI Taxonomy" id="5821"/>
    <lineage>
        <taxon>Eukaryota</taxon>
        <taxon>Sar</taxon>
        <taxon>Alveolata</taxon>
        <taxon>Apicomplexa</taxon>
        <taxon>Aconoidasida</taxon>
        <taxon>Haemosporida</taxon>
        <taxon>Plasmodiidae</taxon>
        <taxon>Plasmodium</taxon>
        <taxon>Plasmodium (Vinckeia)</taxon>
    </lineage>
</organism>
<gene>
    <name evidence="2" type="ORF">PBSP11RLL_000459100</name>
</gene>
<dbReference type="AlphaFoldDB" id="A0A1D3SGT4"/>
<feature type="non-terminal residue" evidence="2">
    <location>
        <position position="509"/>
    </location>
</feature>
<dbReference type="Proteomes" id="UP000219974">
    <property type="component" value="Chromosome 14"/>
</dbReference>
<accession>A0A1D3SGT4</accession>
<reference evidence="2 3" key="1">
    <citation type="submission" date="2016-08" db="EMBL/GenBank/DDBJ databases">
        <authorList>
            <consortium name="Pathogen Informatics"/>
        </authorList>
    </citation>
    <scope>NUCLEOTIDE SEQUENCE [LARGE SCALE GENOMIC DNA]</scope>
    <source>
        <strain evidence="2 3">SP11 RLL</strain>
    </source>
</reference>
<evidence type="ECO:0000313" key="3">
    <source>
        <dbReference type="Proteomes" id="UP000219974"/>
    </source>
</evidence>
<sequence>MPIKSTNTKIIQMPIKSTNPKIIQMPIKSTNTKIIQMPIKSTNTKIIQIPIKSENTKIIQILIKSANTKIIQMPIKSTNTKITQISIFQKEMKESYKEISNTLNKYYNVSNTITKLFETSFERNTLKISCFFKMVIDTKQFWIYKKSIVVKEWSKGKVLREMIAHFINDVCNASTNSKGIHTENNDTKDDVVLTSIGRQYCYISEKLLYSEEGSPVKEYGLNDICNYYRSKIIYDLKFNLTSYPFKPCITSTFVYNPLLTKLAKTSNMCSFVYNTSPIVHTKMFITSTSVYNTSPIAHTKMFITSTSVYNTSPIAHTKMFITSTSVYNVSLNKLAISSNKYVPVYNTSTDLYNCKYSKTYSEQCVLTDDVIISKKFSNVAGTIDEKQPISLDQNSRMEKPSVMDRKCNTEMSTMSTHLINTNPSFTTEQHIPTYEYKLVEILVTAKQNTMLNKLACFIMIDKSNNTNDFKEYLFIAESKFSYKQEKKKKKKKKKHKKKKKYIQQKKQNS</sequence>
<dbReference type="EMBL" id="LT608278">
    <property type="protein sequence ID" value="SCO62791.1"/>
    <property type="molecule type" value="Genomic_DNA"/>
</dbReference>
<dbReference type="VEuPathDB" id="PlasmoDB:PBANKA_1442200"/>
<feature type="region of interest" description="Disordered" evidence="1">
    <location>
        <begin position="485"/>
        <end position="509"/>
    </location>
</feature>
<evidence type="ECO:0000256" key="1">
    <source>
        <dbReference type="SAM" id="MobiDB-lite"/>
    </source>
</evidence>
<evidence type="ECO:0000313" key="2">
    <source>
        <dbReference type="EMBL" id="SCO62791.1"/>
    </source>
</evidence>